<dbReference type="Proteomes" id="UP000799424">
    <property type="component" value="Unassembled WGS sequence"/>
</dbReference>
<feature type="compositionally biased region" description="Acidic residues" evidence="1">
    <location>
        <begin position="291"/>
        <end position="305"/>
    </location>
</feature>
<keyword evidence="3" id="KW-1185">Reference proteome</keyword>
<reference evidence="2" key="1">
    <citation type="journal article" date="2020" name="Stud. Mycol.">
        <title>101 Dothideomycetes genomes: a test case for predicting lifestyles and emergence of pathogens.</title>
        <authorList>
            <person name="Haridas S."/>
            <person name="Albert R."/>
            <person name="Binder M."/>
            <person name="Bloem J."/>
            <person name="Labutti K."/>
            <person name="Salamov A."/>
            <person name="Andreopoulos B."/>
            <person name="Baker S."/>
            <person name="Barry K."/>
            <person name="Bills G."/>
            <person name="Bluhm B."/>
            <person name="Cannon C."/>
            <person name="Castanera R."/>
            <person name="Culley D."/>
            <person name="Daum C."/>
            <person name="Ezra D."/>
            <person name="Gonzalez J."/>
            <person name="Henrissat B."/>
            <person name="Kuo A."/>
            <person name="Liang C."/>
            <person name="Lipzen A."/>
            <person name="Lutzoni F."/>
            <person name="Magnuson J."/>
            <person name="Mondo S."/>
            <person name="Nolan M."/>
            <person name="Ohm R."/>
            <person name="Pangilinan J."/>
            <person name="Park H.-J."/>
            <person name="Ramirez L."/>
            <person name="Alfaro M."/>
            <person name="Sun H."/>
            <person name="Tritt A."/>
            <person name="Yoshinaga Y."/>
            <person name="Zwiers L.-H."/>
            <person name="Turgeon B."/>
            <person name="Goodwin S."/>
            <person name="Spatafora J."/>
            <person name="Crous P."/>
            <person name="Grigoriev I."/>
        </authorList>
    </citation>
    <scope>NUCLEOTIDE SEQUENCE</scope>
    <source>
        <strain evidence="2">CBS 113818</strain>
    </source>
</reference>
<sequence>MVTNEEKRLAKMMLGVILGLAMNEGSWLANTSELYEYYDENDKAAGDVTGFTCANDIIRTLFLKDNPAIKRIRLRYIQDPAGIADTDMAAHQHKIAEAGESSTPPPPISLSTIWTERFTILAISLFDEDITKKHIYSAEPYARAETFLRVFPLEQRIALGRNIIRNSPHMLEDAGDWTALLVIILLPNAELREELERIGKISRAQTSASSDTMMSGGRNRPFRFDATGDDMSSTALNDDDDGEDVELQAAIKESLSGETQMQVDQKQARIFENYNRDLAKAEGGEATRESEEFDAMMDDDDEPEF</sequence>
<proteinExistence type="predicted"/>
<protein>
    <submittedName>
        <fullName evidence="2">Uncharacterized protein</fullName>
    </submittedName>
</protein>
<organism evidence="2 3">
    <name type="scientific">Ophiobolus disseminans</name>
    <dbReference type="NCBI Taxonomy" id="1469910"/>
    <lineage>
        <taxon>Eukaryota</taxon>
        <taxon>Fungi</taxon>
        <taxon>Dikarya</taxon>
        <taxon>Ascomycota</taxon>
        <taxon>Pezizomycotina</taxon>
        <taxon>Dothideomycetes</taxon>
        <taxon>Pleosporomycetidae</taxon>
        <taxon>Pleosporales</taxon>
        <taxon>Pleosporineae</taxon>
        <taxon>Phaeosphaeriaceae</taxon>
        <taxon>Ophiobolus</taxon>
    </lineage>
</organism>
<feature type="region of interest" description="Disordered" evidence="1">
    <location>
        <begin position="279"/>
        <end position="305"/>
    </location>
</feature>
<evidence type="ECO:0000313" key="2">
    <source>
        <dbReference type="EMBL" id="KAF2824138.1"/>
    </source>
</evidence>
<accession>A0A6A6ZTQ0</accession>
<evidence type="ECO:0000313" key="3">
    <source>
        <dbReference type="Proteomes" id="UP000799424"/>
    </source>
</evidence>
<name>A0A6A6ZTQ0_9PLEO</name>
<dbReference type="EMBL" id="MU006230">
    <property type="protein sequence ID" value="KAF2824138.1"/>
    <property type="molecule type" value="Genomic_DNA"/>
</dbReference>
<dbReference type="AlphaFoldDB" id="A0A6A6ZTQ0"/>
<feature type="compositionally biased region" description="Basic and acidic residues" evidence="1">
    <location>
        <begin position="279"/>
        <end position="290"/>
    </location>
</feature>
<evidence type="ECO:0000256" key="1">
    <source>
        <dbReference type="SAM" id="MobiDB-lite"/>
    </source>
</evidence>
<feature type="region of interest" description="Disordered" evidence="1">
    <location>
        <begin position="204"/>
        <end position="241"/>
    </location>
</feature>
<feature type="compositionally biased region" description="Polar residues" evidence="1">
    <location>
        <begin position="204"/>
        <end position="213"/>
    </location>
</feature>
<gene>
    <name evidence="2" type="ORF">CC86DRAFT_408244</name>
</gene>